<dbReference type="EMBL" id="BSNC01000006">
    <property type="protein sequence ID" value="GLP97256.1"/>
    <property type="molecule type" value="Genomic_DNA"/>
</dbReference>
<keyword evidence="3" id="KW-1185">Reference proteome</keyword>
<dbReference type="AlphaFoldDB" id="A0AA37VYY3"/>
<evidence type="ECO:0000313" key="3">
    <source>
        <dbReference type="Proteomes" id="UP001161422"/>
    </source>
</evidence>
<evidence type="ECO:0000313" key="2">
    <source>
        <dbReference type="EMBL" id="GLP97256.1"/>
    </source>
</evidence>
<dbReference type="SUPFAM" id="SSF48452">
    <property type="entry name" value="TPR-like"/>
    <property type="match status" value="2"/>
</dbReference>
<reference evidence="2" key="1">
    <citation type="journal article" date="2014" name="Int. J. Syst. Evol. Microbiol.">
        <title>Complete genome sequence of Corynebacterium casei LMG S-19264T (=DSM 44701T), isolated from a smear-ripened cheese.</title>
        <authorList>
            <consortium name="US DOE Joint Genome Institute (JGI-PGF)"/>
            <person name="Walter F."/>
            <person name="Albersmeier A."/>
            <person name="Kalinowski J."/>
            <person name="Ruckert C."/>
        </authorList>
    </citation>
    <scope>NUCLEOTIDE SEQUENCE</scope>
    <source>
        <strain evidence="2">NBRC 101628</strain>
    </source>
</reference>
<name>A0AA37VYY3_9GAMM</name>
<dbReference type="Proteomes" id="UP001161422">
    <property type="component" value="Unassembled WGS sequence"/>
</dbReference>
<protein>
    <submittedName>
        <fullName evidence="2">Uncharacterized protein</fullName>
    </submittedName>
</protein>
<feature type="transmembrane region" description="Helical" evidence="1">
    <location>
        <begin position="401"/>
        <end position="420"/>
    </location>
</feature>
<evidence type="ECO:0000256" key="1">
    <source>
        <dbReference type="SAM" id="Phobius"/>
    </source>
</evidence>
<keyword evidence="1" id="KW-1133">Transmembrane helix</keyword>
<sequence length="550" mass="60774">MLIVATPAGANDELQQIALSLRDRPSAAIAQLQPLQFTSATQEHALKRVHRAILLCEASHTLGGQGQTLAQLEAVRSTLSLIEPYVTAYYRACEAKSNAAQGDLDGAIRLADEAVSVADVADNHGALIYALSTRAHLLVERGLHSEAMHDLGVAKTLVEHQHIEESPLLYPSITDINLGIANLHYYSGDYQQALEYLDSIEIPAQASVSAQTSLNLSRLHFLKALDRRNSVSELAQHLEQNLASVPSDLLRGYVHNGLARAYGYLDEHAKVVMHARAGMVLFEQVAFERPMAMAQLHLGEALLKLNQAEQGLPILEQAASLFASKNWHDSLYQLYQIKADFYLANGQQQKALVALQSMAAVTNAIKQSIDRQRADLSKEEMRNRGLVNAPELELHSVADHIFWLACTLVAGVVFGLLTFWQWPKRSVLRVSTTNAKQILTAVKRGNMRASIVKVQAPMADFDTMNRLIATLRESVRDCDLVYSRWLSRVVIYIPHANQEAAIALQSGLRQRLLERGIDQNISVDVREITAQDTETDILAELDKGQAKAAR</sequence>
<organism evidence="2 3">
    <name type="scientific">Paraferrimonas sedimenticola</name>
    <dbReference type="NCBI Taxonomy" id="375674"/>
    <lineage>
        <taxon>Bacteria</taxon>
        <taxon>Pseudomonadati</taxon>
        <taxon>Pseudomonadota</taxon>
        <taxon>Gammaproteobacteria</taxon>
        <taxon>Alteromonadales</taxon>
        <taxon>Ferrimonadaceae</taxon>
        <taxon>Paraferrimonas</taxon>
    </lineage>
</organism>
<accession>A0AA37VYY3</accession>
<keyword evidence="1" id="KW-0472">Membrane</keyword>
<comment type="caution">
    <text evidence="2">The sequence shown here is derived from an EMBL/GenBank/DDBJ whole genome shotgun (WGS) entry which is preliminary data.</text>
</comment>
<dbReference type="Gene3D" id="1.25.40.10">
    <property type="entry name" value="Tetratricopeptide repeat domain"/>
    <property type="match status" value="2"/>
</dbReference>
<keyword evidence="1" id="KW-0812">Transmembrane</keyword>
<reference evidence="2" key="2">
    <citation type="submission" date="2023-01" db="EMBL/GenBank/DDBJ databases">
        <title>Draft genome sequence of Paraferrimonas sedimenticola strain NBRC 101628.</title>
        <authorList>
            <person name="Sun Q."/>
            <person name="Mori K."/>
        </authorList>
    </citation>
    <scope>NUCLEOTIDE SEQUENCE</scope>
    <source>
        <strain evidence="2">NBRC 101628</strain>
    </source>
</reference>
<proteinExistence type="predicted"/>
<dbReference type="InterPro" id="IPR011990">
    <property type="entry name" value="TPR-like_helical_dom_sf"/>
</dbReference>
<gene>
    <name evidence="2" type="ORF">GCM10007895_25630</name>
</gene>